<evidence type="ECO:0000313" key="2">
    <source>
        <dbReference type="Proteomes" id="UP001055247"/>
    </source>
</evidence>
<keyword evidence="2" id="KW-1185">Reference proteome</keyword>
<comment type="caution">
    <text evidence="1">The sequence shown here is derived from an EMBL/GenBank/DDBJ whole genome shotgun (WGS) entry which is preliminary data.</text>
</comment>
<sequence>MNEYASPAFVTPPALAVAIGYGAVPLREPRRLGYGGHAPKMR</sequence>
<dbReference type="EMBL" id="BPQO01000002">
    <property type="protein sequence ID" value="GJD87078.1"/>
    <property type="molecule type" value="Genomic_DNA"/>
</dbReference>
<dbReference type="AlphaFoldDB" id="A0AAV4ZGQ0"/>
<accession>A0AAV4ZGQ0</accession>
<reference evidence="1" key="1">
    <citation type="journal article" date="2016" name="Front. Microbiol.">
        <title>Genome Sequence of the Piezophilic, Mesophilic Sulfate-Reducing Bacterium Desulfovibrio indicus J2T.</title>
        <authorList>
            <person name="Cao J."/>
            <person name="Maignien L."/>
            <person name="Shao Z."/>
            <person name="Alain K."/>
            <person name="Jebbar M."/>
        </authorList>
    </citation>
    <scope>NUCLEOTIDE SEQUENCE</scope>
    <source>
        <strain evidence="1">DSM 16372</strain>
    </source>
</reference>
<dbReference type="Proteomes" id="UP001055247">
    <property type="component" value="Unassembled WGS sequence"/>
</dbReference>
<evidence type="ECO:0000313" key="1">
    <source>
        <dbReference type="EMBL" id="GJD87078.1"/>
    </source>
</evidence>
<organism evidence="1 2">
    <name type="scientific">Methylobacterium hispanicum</name>
    <dbReference type="NCBI Taxonomy" id="270350"/>
    <lineage>
        <taxon>Bacteria</taxon>
        <taxon>Pseudomonadati</taxon>
        <taxon>Pseudomonadota</taxon>
        <taxon>Alphaproteobacteria</taxon>
        <taxon>Hyphomicrobiales</taxon>
        <taxon>Methylobacteriaceae</taxon>
        <taxon>Methylobacterium</taxon>
    </lineage>
</organism>
<proteinExistence type="predicted"/>
<gene>
    <name evidence="1" type="ORF">BHAOGJBA_0577</name>
</gene>
<reference evidence="1" key="2">
    <citation type="submission" date="2021-08" db="EMBL/GenBank/DDBJ databases">
        <authorList>
            <person name="Tani A."/>
            <person name="Ola A."/>
            <person name="Ogura Y."/>
            <person name="Katsura K."/>
            <person name="Hayashi T."/>
        </authorList>
    </citation>
    <scope>NUCLEOTIDE SEQUENCE</scope>
    <source>
        <strain evidence="1">DSM 16372</strain>
    </source>
</reference>
<protein>
    <submittedName>
        <fullName evidence="1">Uncharacterized protein</fullName>
    </submittedName>
</protein>
<name>A0AAV4ZGQ0_9HYPH</name>
<dbReference type="RefSeq" id="WP_280949078.1">
    <property type="nucleotide sequence ID" value="NZ_BPQO01000002.1"/>
</dbReference>